<sequence length="235" mass="25934">MENAILITGAGQRIGRYLVQHFLDKTDYPVIFTYRTERAAVDELKAAGAFGFQVDFTHPHTLQDFCTVLEEDVQSLRAVIHNASLWVSEQKITEKPQLMQAMYDVHVNAPYRLNQVCLPLLQACHSEQKDIIALSDCSTSQGQGDYAAYLSSKAALESLMLSHASAFAPEVKVNTIAPGLVCFNEGDSEAYQQQRLSESAIPKPAGMESIWHAVNFLMSSPTSTGSRIEIGHLKS</sequence>
<evidence type="ECO:0000256" key="1">
    <source>
        <dbReference type="ARBA" id="ARBA00022857"/>
    </source>
</evidence>
<dbReference type="GO" id="GO:0016491">
    <property type="term" value="F:oxidoreductase activity"/>
    <property type="evidence" value="ECO:0007669"/>
    <property type="project" value="UniProtKB-KW"/>
</dbReference>
<dbReference type="InterPro" id="IPR036291">
    <property type="entry name" value="NAD(P)-bd_dom_sf"/>
</dbReference>
<organism evidence="3 4">
    <name type="scientific">Hydrogenovibrio marinus</name>
    <dbReference type="NCBI Taxonomy" id="28885"/>
    <lineage>
        <taxon>Bacteria</taxon>
        <taxon>Pseudomonadati</taxon>
        <taxon>Pseudomonadota</taxon>
        <taxon>Gammaproteobacteria</taxon>
        <taxon>Thiotrichales</taxon>
        <taxon>Piscirickettsiaceae</taxon>
        <taxon>Hydrogenovibrio</taxon>
    </lineage>
</organism>
<dbReference type="InterPro" id="IPR002347">
    <property type="entry name" value="SDR_fam"/>
</dbReference>
<protein>
    <submittedName>
        <fullName evidence="3">Short-chain dehydrogenase</fullName>
    </submittedName>
</protein>
<dbReference type="Proteomes" id="UP000027341">
    <property type="component" value="Unassembled WGS sequence"/>
</dbReference>
<keyword evidence="2" id="KW-0560">Oxidoreductase</keyword>
<evidence type="ECO:0000313" key="3">
    <source>
        <dbReference type="EMBL" id="KDN96409.1"/>
    </source>
</evidence>
<dbReference type="EMBL" id="JMIU01000001">
    <property type="protein sequence ID" value="KDN96409.1"/>
    <property type="molecule type" value="Genomic_DNA"/>
</dbReference>
<dbReference type="STRING" id="28885.EI16_09065"/>
<proteinExistence type="predicted"/>
<reference evidence="3 4" key="1">
    <citation type="submission" date="2014-04" db="EMBL/GenBank/DDBJ databases">
        <title>Draft genome sequence of Hydrogenovibrio marinus MH-110, a model organism for aerobic H2 metabolism.</title>
        <authorList>
            <person name="Cha H.J."/>
            <person name="Jo B.H."/>
            <person name="Hwang B.H."/>
        </authorList>
    </citation>
    <scope>NUCLEOTIDE SEQUENCE [LARGE SCALE GENOMIC DNA]</scope>
    <source>
        <strain evidence="3 4">MH-110</strain>
    </source>
</reference>
<dbReference type="PANTHER" id="PTHR43639">
    <property type="entry name" value="OXIDOREDUCTASE, SHORT-CHAIN DEHYDROGENASE/REDUCTASE FAMILY (AFU_ORTHOLOGUE AFUA_5G02870)"/>
    <property type="match status" value="1"/>
</dbReference>
<dbReference type="NCBIfam" id="NF005066">
    <property type="entry name" value="PRK06483.1"/>
    <property type="match status" value="1"/>
</dbReference>
<evidence type="ECO:0000256" key="2">
    <source>
        <dbReference type="ARBA" id="ARBA00023002"/>
    </source>
</evidence>
<keyword evidence="4" id="KW-1185">Reference proteome</keyword>
<dbReference type="SUPFAM" id="SSF51735">
    <property type="entry name" value="NAD(P)-binding Rossmann-fold domains"/>
    <property type="match status" value="1"/>
</dbReference>
<gene>
    <name evidence="3" type="ORF">EI16_09065</name>
</gene>
<evidence type="ECO:0000313" key="4">
    <source>
        <dbReference type="Proteomes" id="UP000027341"/>
    </source>
</evidence>
<comment type="caution">
    <text evidence="3">The sequence shown here is derived from an EMBL/GenBank/DDBJ whole genome shotgun (WGS) entry which is preliminary data.</text>
</comment>
<keyword evidence="1" id="KW-0521">NADP</keyword>
<name>A0A066ZVV0_HYDMR</name>
<dbReference type="Pfam" id="PF00106">
    <property type="entry name" value="adh_short"/>
    <property type="match status" value="1"/>
</dbReference>
<accession>A0A066ZVV0</accession>
<dbReference type="PANTHER" id="PTHR43639:SF6">
    <property type="entry name" value="DIHYDROMONAPTERIN REDUCTASE"/>
    <property type="match status" value="1"/>
</dbReference>
<dbReference type="Gene3D" id="3.40.50.720">
    <property type="entry name" value="NAD(P)-binding Rossmann-like Domain"/>
    <property type="match status" value="1"/>
</dbReference>
<dbReference type="PRINTS" id="PR00081">
    <property type="entry name" value="GDHRDH"/>
</dbReference>
<dbReference type="AlphaFoldDB" id="A0A066ZVV0"/>